<dbReference type="PANTHER" id="PTHR43304">
    <property type="entry name" value="PHYTOCHROME-LIKE PROTEIN CPH1"/>
    <property type="match status" value="1"/>
</dbReference>
<dbReference type="InterPro" id="IPR035965">
    <property type="entry name" value="PAS-like_dom_sf"/>
</dbReference>
<name>A0A4R1F172_9GAMM</name>
<evidence type="ECO:0000313" key="9">
    <source>
        <dbReference type="EMBL" id="TCJ87593.1"/>
    </source>
</evidence>
<dbReference type="InterPro" id="IPR003661">
    <property type="entry name" value="HisK_dim/P_dom"/>
</dbReference>
<dbReference type="InterPro" id="IPR005467">
    <property type="entry name" value="His_kinase_dom"/>
</dbReference>
<accession>A0A4R1F172</accession>
<comment type="catalytic activity">
    <reaction evidence="1">
        <text>ATP + protein L-histidine = ADP + protein N-phospho-L-histidine.</text>
        <dbReference type="EC" id="2.7.13.3"/>
    </reaction>
</comment>
<dbReference type="Pfam" id="PF08447">
    <property type="entry name" value="PAS_3"/>
    <property type="match status" value="1"/>
</dbReference>
<dbReference type="CDD" id="cd00130">
    <property type="entry name" value="PAS"/>
    <property type="match status" value="2"/>
</dbReference>
<dbReference type="Pfam" id="PF00512">
    <property type="entry name" value="HisKA"/>
    <property type="match status" value="1"/>
</dbReference>
<evidence type="ECO:0000256" key="4">
    <source>
        <dbReference type="ARBA" id="ARBA00022679"/>
    </source>
</evidence>
<dbReference type="EMBL" id="SMFQ01000003">
    <property type="protein sequence ID" value="TCJ87593.1"/>
    <property type="molecule type" value="Genomic_DNA"/>
</dbReference>
<evidence type="ECO:0000259" key="7">
    <source>
        <dbReference type="PROSITE" id="PS50112"/>
    </source>
</evidence>
<sequence length="531" mass="61052">MPRNKLIQTENNQTRDNVFENIADHLPGMVIRCMNNKQWDMLFISRGAYELTGYTAEELMSENGQKFSLLIFEEDQARIWQEVQTAVKQEKPFEIIYRFNSKNGKQKWVMARGQAICTDKYYENPKAATSELILEAILLDITQQKQTELELRQNKKLQRSILDYSIEGILIHRDLKPLFINQSFLKMLGYDSYQELLKLDSITSLISPPFRESMKTFAEARMKGEDAPEEYEFEALHKDGTKRYLEIKSNVIDWHGTPAILSTIFNITQRKIAMEQAKQQREQLAHTNRINMMGEMTAGIAHELNQPLTAIVNRCSAAKNRIERDNPDLEKIKEALISIEEQAMRSGKIIKQLRSMVKSNNSQLEKININELLNTCLKFFQMEGLFHSVDIITNIAPNLPEVKGDPIQIQQVVLNLIHNANDAMQHIPKDERCLTLTALQHDDSAVQISVSDCGEGIEKEQETKLFDSFFTTKSTGMGMGLSICRTIIDSHNGQLWFSQNPEQGITFRFTLPIHTAKEESKNQTDNIESRE</sequence>
<dbReference type="InterPro" id="IPR004358">
    <property type="entry name" value="Sig_transdc_His_kin-like_C"/>
</dbReference>
<dbReference type="CDD" id="cd00082">
    <property type="entry name" value="HisKA"/>
    <property type="match status" value="1"/>
</dbReference>
<dbReference type="Proteomes" id="UP000294887">
    <property type="component" value="Unassembled WGS sequence"/>
</dbReference>
<feature type="domain" description="PAC" evidence="8">
    <location>
        <begin position="229"/>
        <end position="279"/>
    </location>
</feature>
<evidence type="ECO:0000256" key="1">
    <source>
        <dbReference type="ARBA" id="ARBA00000085"/>
    </source>
</evidence>
<keyword evidence="4" id="KW-0808">Transferase</keyword>
<dbReference type="AlphaFoldDB" id="A0A4R1F172"/>
<dbReference type="SMART" id="SM00388">
    <property type="entry name" value="HisKA"/>
    <property type="match status" value="1"/>
</dbReference>
<dbReference type="GO" id="GO:0000155">
    <property type="term" value="F:phosphorelay sensor kinase activity"/>
    <property type="evidence" value="ECO:0007669"/>
    <property type="project" value="InterPro"/>
</dbReference>
<feature type="domain" description="Histidine kinase" evidence="6">
    <location>
        <begin position="299"/>
        <end position="515"/>
    </location>
</feature>
<dbReference type="Pfam" id="PF02518">
    <property type="entry name" value="HATPase_c"/>
    <property type="match status" value="1"/>
</dbReference>
<dbReference type="InterPro" id="IPR013655">
    <property type="entry name" value="PAS_fold_3"/>
</dbReference>
<dbReference type="Gene3D" id="3.30.565.10">
    <property type="entry name" value="Histidine kinase-like ATPase, C-terminal domain"/>
    <property type="match status" value="1"/>
</dbReference>
<dbReference type="InterPro" id="IPR036097">
    <property type="entry name" value="HisK_dim/P_sf"/>
</dbReference>
<protein>
    <recommendedName>
        <fullName evidence="2">histidine kinase</fullName>
        <ecNumber evidence="2">2.7.13.3</ecNumber>
    </recommendedName>
</protein>
<organism evidence="9 10">
    <name type="scientific">Cocleimonas flava</name>
    <dbReference type="NCBI Taxonomy" id="634765"/>
    <lineage>
        <taxon>Bacteria</taxon>
        <taxon>Pseudomonadati</taxon>
        <taxon>Pseudomonadota</taxon>
        <taxon>Gammaproteobacteria</taxon>
        <taxon>Thiotrichales</taxon>
        <taxon>Thiotrichaceae</taxon>
        <taxon>Cocleimonas</taxon>
    </lineage>
</organism>
<keyword evidence="3" id="KW-0597">Phosphoprotein</keyword>
<evidence type="ECO:0000256" key="3">
    <source>
        <dbReference type="ARBA" id="ARBA00022553"/>
    </source>
</evidence>
<evidence type="ECO:0000256" key="5">
    <source>
        <dbReference type="ARBA" id="ARBA00022777"/>
    </source>
</evidence>
<dbReference type="NCBIfam" id="TIGR00229">
    <property type="entry name" value="sensory_box"/>
    <property type="match status" value="2"/>
</dbReference>
<proteinExistence type="predicted"/>
<evidence type="ECO:0000256" key="2">
    <source>
        <dbReference type="ARBA" id="ARBA00012438"/>
    </source>
</evidence>
<reference evidence="9 10" key="1">
    <citation type="submission" date="2019-03" db="EMBL/GenBank/DDBJ databases">
        <title>Genomic Encyclopedia of Type Strains, Phase IV (KMG-IV): sequencing the most valuable type-strain genomes for metagenomic binning, comparative biology and taxonomic classification.</title>
        <authorList>
            <person name="Goeker M."/>
        </authorList>
    </citation>
    <scope>NUCLEOTIDE SEQUENCE [LARGE SCALE GENOMIC DNA]</scope>
    <source>
        <strain evidence="9 10">DSM 24830</strain>
    </source>
</reference>
<dbReference type="Gene3D" id="3.30.450.20">
    <property type="entry name" value="PAS domain"/>
    <property type="match status" value="2"/>
</dbReference>
<keyword evidence="5 9" id="KW-0418">Kinase</keyword>
<keyword evidence="10" id="KW-1185">Reference proteome</keyword>
<dbReference type="InterPro" id="IPR000700">
    <property type="entry name" value="PAS-assoc_C"/>
</dbReference>
<dbReference type="SMART" id="SM00387">
    <property type="entry name" value="HATPase_c"/>
    <property type="match status" value="1"/>
</dbReference>
<dbReference type="PROSITE" id="PS50112">
    <property type="entry name" value="PAS"/>
    <property type="match status" value="1"/>
</dbReference>
<dbReference type="SMART" id="SM00091">
    <property type="entry name" value="PAS"/>
    <property type="match status" value="2"/>
</dbReference>
<dbReference type="PRINTS" id="PR00344">
    <property type="entry name" value="BCTRLSENSOR"/>
</dbReference>
<dbReference type="Pfam" id="PF13426">
    <property type="entry name" value="PAS_9"/>
    <property type="match status" value="1"/>
</dbReference>
<dbReference type="SUPFAM" id="SSF55785">
    <property type="entry name" value="PYP-like sensor domain (PAS domain)"/>
    <property type="match status" value="2"/>
</dbReference>
<dbReference type="InterPro" id="IPR003594">
    <property type="entry name" value="HATPase_dom"/>
</dbReference>
<dbReference type="Gene3D" id="1.10.287.130">
    <property type="match status" value="1"/>
</dbReference>
<evidence type="ECO:0000313" key="10">
    <source>
        <dbReference type="Proteomes" id="UP000294887"/>
    </source>
</evidence>
<comment type="caution">
    <text evidence="9">The sequence shown here is derived from an EMBL/GenBank/DDBJ whole genome shotgun (WGS) entry which is preliminary data.</text>
</comment>
<dbReference type="EC" id="2.7.13.3" evidence="2"/>
<dbReference type="OrthoDB" id="9792854at2"/>
<dbReference type="RefSeq" id="WP_131905859.1">
    <property type="nucleotide sequence ID" value="NZ_BAAAFU010000004.1"/>
</dbReference>
<evidence type="ECO:0000259" key="8">
    <source>
        <dbReference type="PROSITE" id="PS50113"/>
    </source>
</evidence>
<dbReference type="InterPro" id="IPR000014">
    <property type="entry name" value="PAS"/>
</dbReference>
<feature type="domain" description="PAS" evidence="7">
    <location>
        <begin position="41"/>
        <end position="90"/>
    </location>
</feature>
<dbReference type="PROSITE" id="PS50113">
    <property type="entry name" value="PAC"/>
    <property type="match status" value="1"/>
</dbReference>
<dbReference type="InterPro" id="IPR052162">
    <property type="entry name" value="Sensor_kinase/Photoreceptor"/>
</dbReference>
<dbReference type="PROSITE" id="PS50109">
    <property type="entry name" value="HIS_KIN"/>
    <property type="match status" value="1"/>
</dbReference>
<dbReference type="PANTHER" id="PTHR43304:SF1">
    <property type="entry name" value="PAC DOMAIN-CONTAINING PROTEIN"/>
    <property type="match status" value="1"/>
</dbReference>
<gene>
    <name evidence="9" type="ORF">EV695_2105</name>
</gene>
<dbReference type="SUPFAM" id="SSF47384">
    <property type="entry name" value="Homodimeric domain of signal transducing histidine kinase"/>
    <property type="match status" value="1"/>
</dbReference>
<dbReference type="SUPFAM" id="SSF55874">
    <property type="entry name" value="ATPase domain of HSP90 chaperone/DNA topoisomerase II/histidine kinase"/>
    <property type="match status" value="1"/>
</dbReference>
<dbReference type="InterPro" id="IPR036890">
    <property type="entry name" value="HATPase_C_sf"/>
</dbReference>
<evidence type="ECO:0000259" key="6">
    <source>
        <dbReference type="PROSITE" id="PS50109"/>
    </source>
</evidence>